<accession>A0A2M7TP64</accession>
<dbReference type="EMBL" id="PFNO01000008">
    <property type="protein sequence ID" value="PIZ50223.1"/>
    <property type="molecule type" value="Genomic_DNA"/>
</dbReference>
<dbReference type="Proteomes" id="UP000229753">
    <property type="component" value="Unassembled WGS sequence"/>
</dbReference>
<evidence type="ECO:0000313" key="1">
    <source>
        <dbReference type="EMBL" id="PIZ50223.1"/>
    </source>
</evidence>
<sequence length="357" mass="39461">MSADRPIWQEFDPSTFTFVGRNDIAVNWTIDYRCKNSLSPIKKILLLGSGAVEPFTLAALSSDFRVTAVEINEGLVDLANMVKRGDKIPWDLVAERSLNPGRPNTDFLDSTKLKRSMSVLKDLGSLSRLGTDFDLEGMSVSPNVRDRVTFVKTDALSALRVNPDRKHLDLIGDFFLRVNINKHDSGPNYSASMLRESFDCLGENGMLLIGDTGKNLPVTYRQFSYFNTLGRLNLTSVVHFVNFGSGKTTSHYLLATKLSDFPGSDAIKQDLRCRLKENDTLRKLSPVEKRGSVMDQVKSSSEKINIAFVDSGKPDESSGWNSSGKQTEALGSVVPEAGDELSETVIFPAQKPHLKTC</sequence>
<dbReference type="SUPFAM" id="SSF53335">
    <property type="entry name" value="S-adenosyl-L-methionine-dependent methyltransferases"/>
    <property type="match status" value="1"/>
</dbReference>
<comment type="caution">
    <text evidence="1">The sequence shown here is derived from an EMBL/GenBank/DDBJ whole genome shotgun (WGS) entry which is preliminary data.</text>
</comment>
<evidence type="ECO:0000313" key="2">
    <source>
        <dbReference type="Proteomes" id="UP000229753"/>
    </source>
</evidence>
<dbReference type="InterPro" id="IPR029063">
    <property type="entry name" value="SAM-dependent_MTases_sf"/>
</dbReference>
<reference evidence="2" key="1">
    <citation type="submission" date="2017-09" db="EMBL/GenBank/DDBJ databases">
        <title>Depth-based differentiation of microbial function through sediment-hosted aquifers and enrichment of novel symbionts in the deep terrestrial subsurface.</title>
        <authorList>
            <person name="Probst A.J."/>
            <person name="Ladd B."/>
            <person name="Jarett J.K."/>
            <person name="Geller-Mcgrath D.E."/>
            <person name="Sieber C.M.K."/>
            <person name="Emerson J.B."/>
            <person name="Anantharaman K."/>
            <person name="Thomas B.C."/>
            <person name="Malmstrom R."/>
            <person name="Stieglmeier M."/>
            <person name="Klingl A."/>
            <person name="Woyke T."/>
            <person name="Ryan C.M."/>
            <person name="Banfield J.F."/>
        </authorList>
    </citation>
    <scope>NUCLEOTIDE SEQUENCE [LARGE SCALE GENOMIC DNA]</scope>
</reference>
<protein>
    <submittedName>
        <fullName evidence="1">Uncharacterized protein</fullName>
    </submittedName>
</protein>
<name>A0A2M7TP64_9BACT</name>
<dbReference type="AlphaFoldDB" id="A0A2M7TP64"/>
<organism evidence="1 2">
    <name type="scientific">Candidatus Woesebacteria bacterium CG_4_10_14_0_2_um_filter_39_14</name>
    <dbReference type="NCBI Taxonomy" id="1975054"/>
    <lineage>
        <taxon>Bacteria</taxon>
        <taxon>Candidatus Woeseibacteriota</taxon>
    </lineage>
</organism>
<gene>
    <name evidence="1" type="ORF">COY29_00250</name>
</gene>
<proteinExistence type="predicted"/>